<dbReference type="AlphaFoldDB" id="A0A0A8UYU7"/>
<feature type="domain" description="Protein kinase" evidence="1">
    <location>
        <begin position="30"/>
        <end position="326"/>
    </location>
</feature>
<protein>
    <submittedName>
        <fullName evidence="2">Serine/threonine-protein kinase</fullName>
    </submittedName>
</protein>
<name>A0A0A8UYU7_LEGHA</name>
<dbReference type="PANTHER" id="PTHR44167:SF24">
    <property type="entry name" value="SERINE_THREONINE-PROTEIN KINASE CHK2"/>
    <property type="match status" value="1"/>
</dbReference>
<dbReference type="OrthoDB" id="5650746at2"/>
<dbReference type="PROSITE" id="PS50011">
    <property type="entry name" value="PROTEIN_KINASE_DOM"/>
    <property type="match status" value="1"/>
</dbReference>
<sequence>MGESTKENKGNSSTVFPVTQSNGKIIYFFSDFSETLGSGGSADVYKGYRCELKNPKAITGPSVIDINDVIIQHNNPVAIKLYKPGYTPSPYRKSSNSYLPLEVRGRMVLIMKFVEGFHINPAIDDNPEIKSMTFFQAVDAAWQLVIGLNPLHYRNSKGTSVVHGDIKGSNVKIKIVKEAPSDDHKPAKTKIDVEYLDDDYSKPILAIPQIVQGTPEHLALELLDGDYSELSDFYALGPLLLSIFGAKNPFKTMLEFRDNHPAMGYEGLVKHYAELGYNPEGLFGHFKEVLDNSLCELLKKFLLQMVAREKALRPSSDAILEFFTALRQKCLFTEQGEDASVFSLRMRIAAGEATWLEDKSQRQLFYSLDQTVQNRLIHLLGPQKSFCFYELCTQDKALNQEGISNLIRVLLKQLIENKQFNNSVSQSQSFFKSPVMQKELQWLLSCYEEKNWEAFFSKQGDVFKNTLKQAPQEIIPLITIVVEQLTKEQSHAVPRPAPLSQGSHALFMKKRPATAFSSTERAIVVGYEN</sequence>
<dbReference type="SMART" id="SM00220">
    <property type="entry name" value="S_TKc"/>
    <property type="match status" value="1"/>
</dbReference>
<evidence type="ECO:0000313" key="2">
    <source>
        <dbReference type="EMBL" id="CEK11939.1"/>
    </source>
</evidence>
<dbReference type="Proteomes" id="UP000032803">
    <property type="component" value="Chromosome I"/>
</dbReference>
<dbReference type="GO" id="GO:0005524">
    <property type="term" value="F:ATP binding"/>
    <property type="evidence" value="ECO:0007669"/>
    <property type="project" value="InterPro"/>
</dbReference>
<evidence type="ECO:0000313" key="3">
    <source>
        <dbReference type="Proteomes" id="UP000032803"/>
    </source>
</evidence>
<gene>
    <name evidence="2" type="ORF">LHA_2947</name>
</gene>
<dbReference type="PATRIC" id="fig|449.7.peg.1484"/>
<organism evidence="2 3">
    <name type="scientific">Legionella hackeliae</name>
    <dbReference type="NCBI Taxonomy" id="449"/>
    <lineage>
        <taxon>Bacteria</taxon>
        <taxon>Pseudomonadati</taxon>
        <taxon>Pseudomonadota</taxon>
        <taxon>Gammaproteobacteria</taxon>
        <taxon>Legionellales</taxon>
        <taxon>Legionellaceae</taxon>
        <taxon>Legionella</taxon>
    </lineage>
</organism>
<dbReference type="STRING" id="449.LHA_2947"/>
<dbReference type="KEGG" id="lha:LHA_2947"/>
<keyword evidence="3" id="KW-1185">Reference proteome</keyword>
<reference evidence="3" key="1">
    <citation type="submission" date="2014-09" db="EMBL/GenBank/DDBJ databases">
        <authorList>
            <person name="Gomez-Valero L."/>
        </authorList>
    </citation>
    <scope>NUCLEOTIDE SEQUENCE [LARGE SCALE GENOMIC DNA]</scope>
    <source>
        <strain evidence="3">ATCC35250</strain>
    </source>
</reference>
<dbReference type="Gene3D" id="1.10.510.10">
    <property type="entry name" value="Transferase(Phosphotransferase) domain 1"/>
    <property type="match status" value="1"/>
</dbReference>
<evidence type="ECO:0000259" key="1">
    <source>
        <dbReference type="PROSITE" id="PS50011"/>
    </source>
</evidence>
<dbReference type="GO" id="GO:0004672">
    <property type="term" value="F:protein kinase activity"/>
    <property type="evidence" value="ECO:0007669"/>
    <property type="project" value="InterPro"/>
</dbReference>
<keyword evidence="2" id="KW-0418">Kinase</keyword>
<dbReference type="RefSeq" id="WP_045107037.1">
    <property type="nucleotide sequence ID" value="NZ_LN681225.1"/>
</dbReference>
<dbReference type="Pfam" id="PF00069">
    <property type="entry name" value="Pkinase"/>
    <property type="match status" value="1"/>
</dbReference>
<dbReference type="EMBL" id="LN681225">
    <property type="protein sequence ID" value="CEK11939.1"/>
    <property type="molecule type" value="Genomic_DNA"/>
</dbReference>
<keyword evidence="2" id="KW-0808">Transferase</keyword>
<dbReference type="InterPro" id="IPR000719">
    <property type="entry name" value="Prot_kinase_dom"/>
</dbReference>
<dbReference type="HOGENOM" id="CLU_559958_0_0_6"/>
<dbReference type="PANTHER" id="PTHR44167">
    <property type="entry name" value="OVARIAN-SPECIFIC SERINE/THREONINE-PROTEIN KINASE LOK-RELATED"/>
    <property type="match status" value="1"/>
</dbReference>
<proteinExistence type="predicted"/>
<accession>A0A0A8UYU7</accession>
<dbReference type="InterPro" id="IPR011009">
    <property type="entry name" value="Kinase-like_dom_sf"/>
</dbReference>
<dbReference type="SUPFAM" id="SSF56112">
    <property type="entry name" value="Protein kinase-like (PK-like)"/>
    <property type="match status" value="1"/>
</dbReference>